<reference evidence="1 2" key="1">
    <citation type="submission" date="2016-09" db="EMBL/GenBank/DDBJ databases">
        <authorList>
            <person name="Capua I."/>
            <person name="De Benedictis P."/>
            <person name="Joannis T."/>
            <person name="Lombin L.H."/>
            <person name="Cattoli G."/>
        </authorList>
    </citation>
    <scope>NUCLEOTIDE SEQUENCE [LARGE SCALE GENOMIC DNA]</scope>
    <source>
        <strain evidence="1 2">IMI 309357</strain>
    </source>
</reference>
<protein>
    <submittedName>
        <fullName evidence="1">Uncharacterized protein</fullName>
    </submittedName>
</protein>
<dbReference type="RefSeq" id="XP_022476054.1">
    <property type="nucleotide sequence ID" value="XM_022617443.1"/>
</dbReference>
<sequence length="136" mass="15715">MEISLLTSCFWSVPSQLSSTSLGLRRARIMIVRTWHHIWRGSCELSSPISPCTHPDSSRPFTSCTSQVSPRFLLRRRNRPACRCLPVAYILPCTLSTLRLGVWYLRESHHIRRQPHASPIRIESCSRPTPQWLPPR</sequence>
<proteinExistence type="predicted"/>
<dbReference type="GeneID" id="34558953"/>
<dbReference type="Proteomes" id="UP000176998">
    <property type="component" value="Unassembled WGS sequence"/>
</dbReference>
<dbReference type="EMBL" id="MJBS01000041">
    <property type="protein sequence ID" value="OHE98905.1"/>
    <property type="molecule type" value="Genomic_DNA"/>
</dbReference>
<name>A0A1G4BC37_9PEZI</name>
<evidence type="ECO:0000313" key="1">
    <source>
        <dbReference type="EMBL" id="OHE98905.1"/>
    </source>
</evidence>
<organism evidence="1 2">
    <name type="scientific">Colletotrichum orchidophilum</name>
    <dbReference type="NCBI Taxonomy" id="1209926"/>
    <lineage>
        <taxon>Eukaryota</taxon>
        <taxon>Fungi</taxon>
        <taxon>Dikarya</taxon>
        <taxon>Ascomycota</taxon>
        <taxon>Pezizomycotina</taxon>
        <taxon>Sordariomycetes</taxon>
        <taxon>Hypocreomycetidae</taxon>
        <taxon>Glomerellales</taxon>
        <taxon>Glomerellaceae</taxon>
        <taxon>Colletotrichum</taxon>
    </lineage>
</organism>
<keyword evidence="2" id="KW-1185">Reference proteome</keyword>
<gene>
    <name evidence="1" type="ORF">CORC01_05801</name>
</gene>
<evidence type="ECO:0000313" key="2">
    <source>
        <dbReference type="Proteomes" id="UP000176998"/>
    </source>
</evidence>
<dbReference type="AlphaFoldDB" id="A0A1G4BC37"/>
<comment type="caution">
    <text evidence="1">The sequence shown here is derived from an EMBL/GenBank/DDBJ whole genome shotgun (WGS) entry which is preliminary data.</text>
</comment>
<accession>A0A1G4BC37</accession>